<dbReference type="EMBL" id="UINC01009381">
    <property type="protein sequence ID" value="SVA42070.1"/>
    <property type="molecule type" value="Genomic_DNA"/>
</dbReference>
<dbReference type="AlphaFoldDB" id="A0A381VP27"/>
<protein>
    <submittedName>
        <fullName evidence="2">Uncharacterized protein</fullName>
    </submittedName>
</protein>
<sequence>MGKQHNKVIKRKRRKAYLKRKQAVAKK</sequence>
<feature type="region of interest" description="Disordered" evidence="1">
    <location>
        <begin position="1"/>
        <end position="27"/>
    </location>
</feature>
<evidence type="ECO:0000313" key="2">
    <source>
        <dbReference type="EMBL" id="SVA42070.1"/>
    </source>
</evidence>
<proteinExistence type="predicted"/>
<accession>A0A381VP27</accession>
<evidence type="ECO:0000256" key="1">
    <source>
        <dbReference type="SAM" id="MobiDB-lite"/>
    </source>
</evidence>
<organism evidence="2">
    <name type="scientific">marine metagenome</name>
    <dbReference type="NCBI Taxonomy" id="408172"/>
    <lineage>
        <taxon>unclassified sequences</taxon>
        <taxon>metagenomes</taxon>
        <taxon>ecological metagenomes</taxon>
    </lineage>
</organism>
<gene>
    <name evidence="2" type="ORF">METZ01_LOCUS94924</name>
</gene>
<name>A0A381VP27_9ZZZZ</name>
<reference evidence="2" key="1">
    <citation type="submission" date="2018-05" db="EMBL/GenBank/DDBJ databases">
        <authorList>
            <person name="Lanie J.A."/>
            <person name="Ng W.-L."/>
            <person name="Kazmierczak K.M."/>
            <person name="Andrzejewski T.M."/>
            <person name="Davidsen T.M."/>
            <person name="Wayne K.J."/>
            <person name="Tettelin H."/>
            <person name="Glass J.I."/>
            <person name="Rusch D."/>
            <person name="Podicherti R."/>
            <person name="Tsui H.-C.T."/>
            <person name="Winkler M.E."/>
        </authorList>
    </citation>
    <scope>NUCLEOTIDE SEQUENCE</scope>
</reference>